<keyword evidence="5 13" id="KW-0812">Transmembrane</keyword>
<comment type="function">
    <text evidence="13">Component of the F(0) channel, it forms part of the peripheral stalk, linking F(1) to F(0).</text>
</comment>
<comment type="subunit">
    <text evidence="13">F-type ATPases have 2 components, F(1) - the catalytic core - and F(0) - the membrane proton channel. F(1) has five subunits: alpha(3), beta(3), gamma(1), delta(1), epsilon(1). F(0) has three main subunits: a(1), b(2) and c(10-14). The alpha and beta chains form an alternating ring which encloses part of the gamma chain. F(1) is attached to F(0) by a central stalk formed by the gamma and epsilon chains, while a peripheral stalk is formed by the delta and b chains.</text>
</comment>
<dbReference type="SUPFAM" id="SSF81573">
    <property type="entry name" value="F1F0 ATP synthase subunit B, membrane domain"/>
    <property type="match status" value="1"/>
</dbReference>
<dbReference type="GO" id="GO:0005886">
    <property type="term" value="C:plasma membrane"/>
    <property type="evidence" value="ECO:0007669"/>
    <property type="project" value="UniProtKB-SubCell"/>
</dbReference>
<dbReference type="Pfam" id="PF00430">
    <property type="entry name" value="ATP-synt_B"/>
    <property type="match status" value="1"/>
</dbReference>
<comment type="function">
    <text evidence="11 13">F(1)F(0) ATP synthase produces ATP from ADP in the presence of a proton or sodium gradient. F-type ATPases consist of two structural domains, F(1) containing the extramembraneous catalytic core and F(0) containing the membrane proton channel, linked together by a central stalk and a peripheral stalk. During catalysis, ATP synthesis in the catalytic domain of F(1) is coupled via a rotary mechanism of the central stalk subunits to proton translocation.</text>
</comment>
<evidence type="ECO:0000313" key="17">
    <source>
        <dbReference type="Proteomes" id="UP000051589"/>
    </source>
</evidence>
<keyword evidence="6 13" id="KW-0375">Hydrogen ion transport</keyword>
<evidence type="ECO:0000256" key="2">
    <source>
        <dbReference type="ARBA" id="ARBA00022448"/>
    </source>
</evidence>
<proteinExistence type="inferred from homology"/>
<evidence type="ECO:0000256" key="9">
    <source>
        <dbReference type="ARBA" id="ARBA00023136"/>
    </source>
</evidence>
<evidence type="ECO:0000256" key="6">
    <source>
        <dbReference type="ARBA" id="ARBA00022781"/>
    </source>
</evidence>
<gene>
    <name evidence="13" type="primary">atpF</name>
    <name evidence="16" type="ORF">FD13_GL000591</name>
</gene>
<dbReference type="NCBIfam" id="TIGR01144">
    <property type="entry name" value="ATP_synt_b"/>
    <property type="match status" value="1"/>
</dbReference>
<keyword evidence="17" id="KW-1185">Reference proteome</keyword>
<evidence type="ECO:0000256" key="15">
    <source>
        <dbReference type="SAM" id="MobiDB-lite"/>
    </source>
</evidence>
<evidence type="ECO:0000256" key="10">
    <source>
        <dbReference type="ARBA" id="ARBA00023310"/>
    </source>
</evidence>
<keyword evidence="8 13" id="KW-0406">Ion transport</keyword>
<feature type="transmembrane region" description="Helical" evidence="13">
    <location>
        <begin position="16"/>
        <end position="35"/>
    </location>
</feature>
<name>A0A0R2DCX2_9LACO</name>
<evidence type="ECO:0000313" key="16">
    <source>
        <dbReference type="EMBL" id="KRN01762.1"/>
    </source>
</evidence>
<dbReference type="AlphaFoldDB" id="A0A0R2DCX2"/>
<evidence type="ECO:0000256" key="7">
    <source>
        <dbReference type="ARBA" id="ARBA00022989"/>
    </source>
</evidence>
<dbReference type="GO" id="GO:0012505">
    <property type="term" value="C:endomembrane system"/>
    <property type="evidence" value="ECO:0007669"/>
    <property type="project" value="UniProtKB-SubCell"/>
</dbReference>
<evidence type="ECO:0000256" key="4">
    <source>
        <dbReference type="ARBA" id="ARBA00022547"/>
    </source>
</evidence>
<evidence type="ECO:0000256" key="5">
    <source>
        <dbReference type="ARBA" id="ARBA00022692"/>
    </source>
</evidence>
<dbReference type="InterPro" id="IPR005864">
    <property type="entry name" value="ATP_synth_F0_bsu_bac"/>
</dbReference>
<dbReference type="GO" id="GO:0046933">
    <property type="term" value="F:proton-transporting ATP synthase activity, rotational mechanism"/>
    <property type="evidence" value="ECO:0007669"/>
    <property type="project" value="UniProtKB-UniRule"/>
</dbReference>
<comment type="subcellular location">
    <subcellularLocation>
        <location evidence="13">Cell membrane</location>
        <topology evidence="13">Single-pass membrane protein</topology>
    </subcellularLocation>
    <subcellularLocation>
        <location evidence="12">Endomembrane system</location>
        <topology evidence="12">Single-pass membrane protein</topology>
    </subcellularLocation>
</comment>
<dbReference type="OrthoDB" id="282095at2"/>
<dbReference type="RefSeq" id="WP_061776826.1">
    <property type="nucleotide sequence ID" value="NZ_AYZH01000015.1"/>
</dbReference>
<feature type="region of interest" description="Disordered" evidence="15">
    <location>
        <begin position="103"/>
        <end position="123"/>
    </location>
</feature>
<evidence type="ECO:0000256" key="1">
    <source>
        <dbReference type="ARBA" id="ARBA00005513"/>
    </source>
</evidence>
<feature type="compositionally biased region" description="Basic and acidic residues" evidence="15">
    <location>
        <begin position="109"/>
        <end position="123"/>
    </location>
</feature>
<comment type="similarity">
    <text evidence="1 13 14">Belongs to the ATPase B chain family.</text>
</comment>
<evidence type="ECO:0000256" key="8">
    <source>
        <dbReference type="ARBA" id="ARBA00023065"/>
    </source>
</evidence>
<keyword evidence="2 13" id="KW-0813">Transport</keyword>
<dbReference type="InterPro" id="IPR050059">
    <property type="entry name" value="ATP_synthase_B_chain"/>
</dbReference>
<dbReference type="EMBL" id="AYZH01000015">
    <property type="protein sequence ID" value="KRN01762.1"/>
    <property type="molecule type" value="Genomic_DNA"/>
</dbReference>
<dbReference type="PANTHER" id="PTHR33445:SF1">
    <property type="entry name" value="ATP SYNTHASE SUBUNIT B"/>
    <property type="match status" value="1"/>
</dbReference>
<evidence type="ECO:0000256" key="12">
    <source>
        <dbReference type="ARBA" id="ARBA00037847"/>
    </source>
</evidence>
<dbReference type="InterPro" id="IPR002146">
    <property type="entry name" value="ATP_synth_b/b'su_bac/chlpt"/>
</dbReference>
<dbReference type="Gene3D" id="6.10.250.1580">
    <property type="match status" value="1"/>
</dbReference>
<dbReference type="HAMAP" id="MF_01398">
    <property type="entry name" value="ATP_synth_b_bprime"/>
    <property type="match status" value="1"/>
</dbReference>
<comment type="caution">
    <text evidence="16">The sequence shown here is derived from an EMBL/GenBank/DDBJ whole genome shotgun (WGS) entry which is preliminary data.</text>
</comment>
<evidence type="ECO:0000256" key="3">
    <source>
        <dbReference type="ARBA" id="ARBA00022475"/>
    </source>
</evidence>
<protein>
    <recommendedName>
        <fullName evidence="13">ATP synthase subunit b</fullName>
    </recommendedName>
    <alternativeName>
        <fullName evidence="13">ATP synthase F(0) sector subunit b</fullName>
    </alternativeName>
    <alternativeName>
        <fullName evidence="13">ATPase subunit I</fullName>
    </alternativeName>
    <alternativeName>
        <fullName evidence="13">F-type ATPase subunit b</fullName>
        <shortName evidence="13">F-ATPase subunit b</shortName>
    </alternativeName>
</protein>
<evidence type="ECO:0000256" key="14">
    <source>
        <dbReference type="RuleBase" id="RU003848"/>
    </source>
</evidence>
<keyword evidence="4 13" id="KW-0138">CF(0)</keyword>
<dbReference type="GO" id="GO:0046961">
    <property type="term" value="F:proton-transporting ATPase activity, rotational mechanism"/>
    <property type="evidence" value="ECO:0007669"/>
    <property type="project" value="TreeGrafter"/>
</dbReference>
<accession>A0A0R2DCX2</accession>
<organism evidence="16 17">
    <name type="scientific">Levilactobacillus senmaizukei DSM 21775 = NBRC 103853</name>
    <dbReference type="NCBI Taxonomy" id="1423803"/>
    <lineage>
        <taxon>Bacteria</taxon>
        <taxon>Bacillati</taxon>
        <taxon>Bacillota</taxon>
        <taxon>Bacilli</taxon>
        <taxon>Lactobacillales</taxon>
        <taxon>Lactobacillaceae</taxon>
        <taxon>Levilactobacillus</taxon>
    </lineage>
</organism>
<keyword evidence="9 13" id="KW-0472">Membrane</keyword>
<dbReference type="PATRIC" id="fig|1423803.3.peg.587"/>
<keyword evidence="10 13" id="KW-0066">ATP synthesis</keyword>
<sequence length="171" mass="19177">MLLHLVVARTLYNGDTIFYALSFILLMWIVKIFAWKPVTKMMQDRSNKISNDIDNAEKSRKDAAAMAEERQAALAGSRVEAQTIVKDAKENGQQQREQIVTQAQTDAQSLKDKAQKDIAQEREDALASARNDVADLSVEIASKLLQRELKADDQKALIDSYIEGLGEQHES</sequence>
<evidence type="ECO:0000256" key="11">
    <source>
        <dbReference type="ARBA" id="ARBA00025198"/>
    </source>
</evidence>
<dbReference type="InterPro" id="IPR028987">
    <property type="entry name" value="ATP_synth_B-like_membr_sf"/>
</dbReference>
<keyword evidence="7 13" id="KW-1133">Transmembrane helix</keyword>
<reference evidence="16 17" key="1">
    <citation type="journal article" date="2015" name="Genome Announc.">
        <title>Expanding the biotechnology potential of lactobacilli through comparative genomics of 213 strains and associated genera.</title>
        <authorList>
            <person name="Sun Z."/>
            <person name="Harris H.M."/>
            <person name="McCann A."/>
            <person name="Guo C."/>
            <person name="Argimon S."/>
            <person name="Zhang W."/>
            <person name="Yang X."/>
            <person name="Jeffery I.B."/>
            <person name="Cooney J.C."/>
            <person name="Kagawa T.F."/>
            <person name="Liu W."/>
            <person name="Song Y."/>
            <person name="Salvetti E."/>
            <person name="Wrobel A."/>
            <person name="Rasinkangas P."/>
            <person name="Parkhill J."/>
            <person name="Rea M.C."/>
            <person name="O'Sullivan O."/>
            <person name="Ritari J."/>
            <person name="Douillard F.P."/>
            <person name="Paul Ross R."/>
            <person name="Yang R."/>
            <person name="Briner A.E."/>
            <person name="Felis G.E."/>
            <person name="de Vos W.M."/>
            <person name="Barrangou R."/>
            <person name="Klaenhammer T.R."/>
            <person name="Caufield P.W."/>
            <person name="Cui Y."/>
            <person name="Zhang H."/>
            <person name="O'Toole P.W."/>
        </authorList>
    </citation>
    <scope>NUCLEOTIDE SEQUENCE [LARGE SCALE GENOMIC DNA]</scope>
    <source>
        <strain evidence="16 17">DSM 21775</strain>
    </source>
</reference>
<dbReference type="PANTHER" id="PTHR33445">
    <property type="entry name" value="ATP SYNTHASE SUBUNIT B', CHLOROPLASTIC"/>
    <property type="match status" value="1"/>
</dbReference>
<evidence type="ECO:0000256" key="13">
    <source>
        <dbReference type="HAMAP-Rule" id="MF_01398"/>
    </source>
</evidence>
<dbReference type="Proteomes" id="UP000051589">
    <property type="component" value="Unassembled WGS sequence"/>
</dbReference>
<dbReference type="GO" id="GO:0045259">
    <property type="term" value="C:proton-transporting ATP synthase complex"/>
    <property type="evidence" value="ECO:0007669"/>
    <property type="project" value="UniProtKB-KW"/>
</dbReference>
<dbReference type="CDD" id="cd06503">
    <property type="entry name" value="ATP-synt_Fo_b"/>
    <property type="match status" value="1"/>
</dbReference>
<keyword evidence="3 13" id="KW-1003">Cell membrane</keyword>
<dbReference type="STRING" id="1423803.FD13_GL000591"/>